<dbReference type="InterPro" id="IPR006027">
    <property type="entry name" value="NusB_RsmB_TIM44"/>
</dbReference>
<dbReference type="GO" id="GO:0003723">
    <property type="term" value="F:RNA binding"/>
    <property type="evidence" value="ECO:0007669"/>
    <property type="project" value="UniProtKB-UniRule"/>
</dbReference>
<dbReference type="Gene3D" id="1.10.940.10">
    <property type="entry name" value="NusB-like"/>
    <property type="match status" value="1"/>
</dbReference>
<keyword evidence="9" id="KW-1185">Reference proteome</keyword>
<reference evidence="8 9" key="1">
    <citation type="submission" date="2018-05" db="EMBL/GenBank/DDBJ databases">
        <title>Genomic Encyclopedia of Type Strains, Phase IV (KMG-IV): sequencing the most valuable type-strain genomes for metagenomic binning, comparative biology and taxonomic classification.</title>
        <authorList>
            <person name="Goeker M."/>
        </authorList>
    </citation>
    <scope>NUCLEOTIDE SEQUENCE [LARGE SCALE GENOMIC DNA]</scope>
    <source>
        <strain evidence="8 9">DSM 24906</strain>
    </source>
</reference>
<gene>
    <name evidence="6" type="primary">nusB</name>
    <name evidence="8" type="ORF">C7380_1063</name>
</gene>
<comment type="function">
    <text evidence="6">Involved in transcription antitermination. Required for transcription of ribosomal RNA (rRNA) genes. Binds specifically to the boxA antiterminator sequence of the ribosomal RNA (rrn) operons.</text>
</comment>
<evidence type="ECO:0000256" key="4">
    <source>
        <dbReference type="ARBA" id="ARBA00023015"/>
    </source>
</evidence>
<dbReference type="Proteomes" id="UP000245921">
    <property type="component" value="Unassembled WGS sequence"/>
</dbReference>
<keyword evidence="5 6" id="KW-0804">Transcription</keyword>
<dbReference type="NCBIfam" id="TIGR01951">
    <property type="entry name" value="nusB"/>
    <property type="match status" value="1"/>
</dbReference>
<evidence type="ECO:0000256" key="5">
    <source>
        <dbReference type="ARBA" id="ARBA00023163"/>
    </source>
</evidence>
<evidence type="ECO:0000313" key="8">
    <source>
        <dbReference type="EMBL" id="PWJ95197.1"/>
    </source>
</evidence>
<dbReference type="PANTHER" id="PTHR11078">
    <property type="entry name" value="N UTILIZATION SUBSTANCE PROTEIN B-RELATED"/>
    <property type="match status" value="1"/>
</dbReference>
<proteinExistence type="inferred from homology"/>
<accession>A0AA45HIX8</accession>
<dbReference type="EMBL" id="QGGI01000006">
    <property type="protein sequence ID" value="PWJ95197.1"/>
    <property type="molecule type" value="Genomic_DNA"/>
</dbReference>
<evidence type="ECO:0000256" key="6">
    <source>
        <dbReference type="HAMAP-Rule" id="MF_00073"/>
    </source>
</evidence>
<dbReference type="GO" id="GO:0005829">
    <property type="term" value="C:cytosol"/>
    <property type="evidence" value="ECO:0007669"/>
    <property type="project" value="TreeGrafter"/>
</dbReference>
<dbReference type="Pfam" id="PF01029">
    <property type="entry name" value="NusB"/>
    <property type="match status" value="1"/>
</dbReference>
<evidence type="ECO:0000256" key="2">
    <source>
        <dbReference type="ARBA" id="ARBA00022814"/>
    </source>
</evidence>
<evidence type="ECO:0000313" key="9">
    <source>
        <dbReference type="Proteomes" id="UP000245921"/>
    </source>
</evidence>
<dbReference type="GO" id="GO:0031564">
    <property type="term" value="P:transcription antitermination"/>
    <property type="evidence" value="ECO:0007669"/>
    <property type="project" value="UniProtKB-KW"/>
</dbReference>
<keyword evidence="2 6" id="KW-0889">Transcription antitermination</keyword>
<dbReference type="GO" id="GO:0006353">
    <property type="term" value="P:DNA-templated transcription termination"/>
    <property type="evidence" value="ECO:0007669"/>
    <property type="project" value="UniProtKB-UniRule"/>
</dbReference>
<dbReference type="SUPFAM" id="SSF48013">
    <property type="entry name" value="NusB-like"/>
    <property type="match status" value="1"/>
</dbReference>
<keyword evidence="4 6" id="KW-0805">Transcription regulation</keyword>
<evidence type="ECO:0000259" key="7">
    <source>
        <dbReference type="Pfam" id="PF01029"/>
    </source>
</evidence>
<dbReference type="PANTHER" id="PTHR11078:SF3">
    <property type="entry name" value="ANTITERMINATION NUSB DOMAIN-CONTAINING PROTEIN"/>
    <property type="match status" value="1"/>
</dbReference>
<dbReference type="InterPro" id="IPR035926">
    <property type="entry name" value="NusB-like_sf"/>
</dbReference>
<dbReference type="InterPro" id="IPR011605">
    <property type="entry name" value="NusB_fam"/>
</dbReference>
<name>A0AA45HIX8_9BACT</name>
<sequence>MNFEKTKIREAIIETIFQINFLDVSLEELEDTFKKISDKKNISEIHKKLGLEYIEDMNESIEEIDKSIKRYLKNWKFERIGNIEKSILRLSIYEMYYRDDIPFKVSIDESLKILEKYGDDKSIKFVNGILDSFAKENIVGADNDE</sequence>
<protein>
    <recommendedName>
        <fullName evidence="6">Transcription antitermination protein NusB</fullName>
    </recommendedName>
    <alternativeName>
        <fullName evidence="6">Antitermination factor NusB</fullName>
    </alternativeName>
</protein>
<organism evidence="8 9">
    <name type="scientific">Oceanotoga teriensis</name>
    <dbReference type="NCBI Taxonomy" id="515440"/>
    <lineage>
        <taxon>Bacteria</taxon>
        <taxon>Thermotogati</taxon>
        <taxon>Thermotogota</taxon>
        <taxon>Thermotogae</taxon>
        <taxon>Petrotogales</taxon>
        <taxon>Petrotogaceae</taxon>
        <taxon>Oceanotoga</taxon>
    </lineage>
</organism>
<evidence type="ECO:0000256" key="3">
    <source>
        <dbReference type="ARBA" id="ARBA00022884"/>
    </source>
</evidence>
<dbReference type="HAMAP" id="MF_00073">
    <property type="entry name" value="NusB"/>
    <property type="match status" value="1"/>
</dbReference>
<comment type="caution">
    <text evidence="8">The sequence shown here is derived from an EMBL/GenBank/DDBJ whole genome shotgun (WGS) entry which is preliminary data.</text>
</comment>
<comment type="similarity">
    <text evidence="1 6">Belongs to the NusB family.</text>
</comment>
<dbReference type="RefSeq" id="WP_158274787.1">
    <property type="nucleotide sequence ID" value="NZ_JAMHJO010000006.1"/>
</dbReference>
<feature type="domain" description="NusB/RsmB/TIM44" evidence="7">
    <location>
        <begin position="7"/>
        <end position="135"/>
    </location>
</feature>
<keyword evidence="3 6" id="KW-0694">RNA-binding</keyword>
<dbReference type="AlphaFoldDB" id="A0AA45HIX8"/>
<evidence type="ECO:0000256" key="1">
    <source>
        <dbReference type="ARBA" id="ARBA00005952"/>
    </source>
</evidence>